<name>A0A0A9CEY9_ARUDO</name>
<proteinExistence type="predicted"/>
<reference evidence="1" key="1">
    <citation type="submission" date="2014-09" db="EMBL/GenBank/DDBJ databases">
        <authorList>
            <person name="Magalhaes I.L.F."/>
            <person name="Oliveira U."/>
            <person name="Santos F.R."/>
            <person name="Vidigal T.H.D.A."/>
            <person name="Brescovit A.D."/>
            <person name="Santos A.J."/>
        </authorList>
    </citation>
    <scope>NUCLEOTIDE SEQUENCE</scope>
    <source>
        <tissue evidence="1">Shoot tissue taken approximately 20 cm above the soil surface</tissue>
    </source>
</reference>
<dbReference type="AlphaFoldDB" id="A0A0A9CEY9"/>
<organism evidence="1">
    <name type="scientific">Arundo donax</name>
    <name type="common">Giant reed</name>
    <name type="synonym">Donax arundinaceus</name>
    <dbReference type="NCBI Taxonomy" id="35708"/>
    <lineage>
        <taxon>Eukaryota</taxon>
        <taxon>Viridiplantae</taxon>
        <taxon>Streptophyta</taxon>
        <taxon>Embryophyta</taxon>
        <taxon>Tracheophyta</taxon>
        <taxon>Spermatophyta</taxon>
        <taxon>Magnoliopsida</taxon>
        <taxon>Liliopsida</taxon>
        <taxon>Poales</taxon>
        <taxon>Poaceae</taxon>
        <taxon>PACMAD clade</taxon>
        <taxon>Arundinoideae</taxon>
        <taxon>Arundineae</taxon>
        <taxon>Arundo</taxon>
    </lineage>
</organism>
<reference evidence="1" key="2">
    <citation type="journal article" date="2015" name="Data Brief">
        <title>Shoot transcriptome of the giant reed, Arundo donax.</title>
        <authorList>
            <person name="Barrero R.A."/>
            <person name="Guerrero F.D."/>
            <person name="Moolhuijzen P."/>
            <person name="Goolsby J.A."/>
            <person name="Tidwell J."/>
            <person name="Bellgard S.E."/>
            <person name="Bellgard M.I."/>
        </authorList>
    </citation>
    <scope>NUCLEOTIDE SEQUENCE</scope>
    <source>
        <tissue evidence="1">Shoot tissue taken approximately 20 cm above the soil surface</tissue>
    </source>
</reference>
<evidence type="ECO:0000313" key="1">
    <source>
        <dbReference type="EMBL" id="JAD73023.1"/>
    </source>
</evidence>
<dbReference type="EMBL" id="GBRH01224872">
    <property type="protein sequence ID" value="JAD73023.1"/>
    <property type="molecule type" value="Transcribed_RNA"/>
</dbReference>
<sequence length="24" mass="2844">MEKQKRQILLRGKLSQTKLFKGVN</sequence>
<protein>
    <submittedName>
        <fullName evidence="1">Uncharacterized protein</fullName>
    </submittedName>
</protein>
<accession>A0A0A9CEY9</accession>